<dbReference type="EMBL" id="MU839833">
    <property type="protein sequence ID" value="KAK1755388.1"/>
    <property type="molecule type" value="Genomic_DNA"/>
</dbReference>
<protein>
    <submittedName>
        <fullName evidence="2">Pdp3-interacting factor 1</fullName>
    </submittedName>
</protein>
<accession>A0AAJ0BE17</accession>
<dbReference type="AlphaFoldDB" id="A0AAJ0BE17"/>
<comment type="caution">
    <text evidence="2">The sequence shown here is derived from an EMBL/GenBank/DDBJ whole genome shotgun (WGS) entry which is preliminary data.</text>
</comment>
<reference evidence="2" key="1">
    <citation type="submission" date="2023-06" db="EMBL/GenBank/DDBJ databases">
        <title>Genome-scale phylogeny and comparative genomics of the fungal order Sordariales.</title>
        <authorList>
            <consortium name="Lawrence Berkeley National Laboratory"/>
            <person name="Hensen N."/>
            <person name="Bonometti L."/>
            <person name="Westerberg I."/>
            <person name="Brannstrom I.O."/>
            <person name="Guillou S."/>
            <person name="Cros-Aarteil S."/>
            <person name="Calhoun S."/>
            <person name="Haridas S."/>
            <person name="Kuo A."/>
            <person name="Mondo S."/>
            <person name="Pangilinan J."/>
            <person name="Riley R."/>
            <person name="Labutti K."/>
            <person name="Andreopoulos B."/>
            <person name="Lipzen A."/>
            <person name="Chen C."/>
            <person name="Yanf M."/>
            <person name="Daum C."/>
            <person name="Ng V."/>
            <person name="Clum A."/>
            <person name="Steindorff A."/>
            <person name="Ohm R."/>
            <person name="Martin F."/>
            <person name="Silar P."/>
            <person name="Natvig D."/>
            <person name="Lalanne C."/>
            <person name="Gautier V."/>
            <person name="Ament-Velasquez S.L."/>
            <person name="Kruys A."/>
            <person name="Hutchinson M.I."/>
            <person name="Powell A.J."/>
            <person name="Barry K."/>
            <person name="Miller A.N."/>
            <person name="Grigoriev I.V."/>
            <person name="Debuchy R."/>
            <person name="Gladieux P."/>
            <person name="Thoren M.H."/>
            <person name="Johannesson H."/>
        </authorList>
    </citation>
    <scope>NUCLEOTIDE SEQUENCE</scope>
    <source>
        <strain evidence="2">PSN4</strain>
    </source>
</reference>
<proteinExistence type="predicted"/>
<dbReference type="InterPro" id="IPR006384">
    <property type="entry name" value="HAD_hydro_PyrdxlP_Pase-like"/>
</dbReference>
<dbReference type="Pfam" id="PF12710">
    <property type="entry name" value="HAD"/>
    <property type="match status" value="1"/>
</dbReference>
<dbReference type="Gene3D" id="3.90.1470.20">
    <property type="match status" value="1"/>
</dbReference>
<dbReference type="InterPro" id="IPR036412">
    <property type="entry name" value="HAD-like_sf"/>
</dbReference>
<gene>
    <name evidence="2" type="ORF">QBC47DRAFT_188824</name>
</gene>
<dbReference type="NCBIfam" id="TIGR01488">
    <property type="entry name" value="HAD-SF-IB"/>
    <property type="match status" value="1"/>
</dbReference>
<dbReference type="InterPro" id="IPR023214">
    <property type="entry name" value="HAD_sf"/>
</dbReference>
<dbReference type="SUPFAM" id="SSF56784">
    <property type="entry name" value="HAD-like"/>
    <property type="match status" value="1"/>
</dbReference>
<dbReference type="PANTHER" id="PTHR28181:SF2">
    <property type="entry name" value="PHOSPHORIC MONOESTER HYDROLASE"/>
    <property type="match status" value="1"/>
</dbReference>
<keyword evidence="1" id="KW-0378">Hydrolase</keyword>
<name>A0AAJ0BE17_9PEZI</name>
<dbReference type="Gene3D" id="3.40.50.1000">
    <property type="entry name" value="HAD superfamily/HAD-like"/>
    <property type="match status" value="1"/>
</dbReference>
<evidence type="ECO:0000256" key="1">
    <source>
        <dbReference type="ARBA" id="ARBA00022801"/>
    </source>
</evidence>
<evidence type="ECO:0000313" key="2">
    <source>
        <dbReference type="EMBL" id="KAK1755388.1"/>
    </source>
</evidence>
<keyword evidence="3" id="KW-1185">Reference proteome</keyword>
<dbReference type="NCBIfam" id="TIGR01489">
    <property type="entry name" value="DKMTPPase-SF"/>
    <property type="match status" value="1"/>
</dbReference>
<sequence length="272" mass="29867">MGSTSPIALPALKTNPKFIFFTDFDGTITQQDSNDFITDNLGFGPALRKKGNEDTLFGRRHFRDTFEEMMDSINVPYDQCIAALLQNITLDEGFKEFFVWARENNVPIVVLSGGMEPIIRALLTHLLGKEDAATLQIVSNNVAPRPGKSINEAGGWKIVFHDDSGFGHDKSLEIRPYATLPEEKRPILFYAGDGVSDLSAAKETDLLFAKAGRDLVTYCEKEDVPFTTFNDFSDILSTVKLIVSGKLSVKEAATGRSGAVHARANDTTNSVP</sequence>
<dbReference type="GO" id="GO:0016791">
    <property type="term" value="F:phosphatase activity"/>
    <property type="evidence" value="ECO:0007669"/>
    <property type="project" value="InterPro"/>
</dbReference>
<dbReference type="PANTHER" id="PTHR28181">
    <property type="entry name" value="UPF0655 PROTEIN YCR015C"/>
    <property type="match status" value="1"/>
</dbReference>
<organism evidence="2 3">
    <name type="scientific">Echria macrotheca</name>
    <dbReference type="NCBI Taxonomy" id="438768"/>
    <lineage>
        <taxon>Eukaryota</taxon>
        <taxon>Fungi</taxon>
        <taxon>Dikarya</taxon>
        <taxon>Ascomycota</taxon>
        <taxon>Pezizomycotina</taxon>
        <taxon>Sordariomycetes</taxon>
        <taxon>Sordariomycetidae</taxon>
        <taxon>Sordariales</taxon>
        <taxon>Schizotheciaceae</taxon>
        <taxon>Echria</taxon>
    </lineage>
</organism>
<dbReference type="Proteomes" id="UP001239445">
    <property type="component" value="Unassembled WGS sequence"/>
</dbReference>
<dbReference type="InterPro" id="IPR050849">
    <property type="entry name" value="HAD-like_hydrolase_phosphatase"/>
</dbReference>
<evidence type="ECO:0000313" key="3">
    <source>
        <dbReference type="Proteomes" id="UP001239445"/>
    </source>
</evidence>